<dbReference type="HOGENOM" id="CLU_042193_0_0_1"/>
<dbReference type="RefSeq" id="XP_022627320.1">
    <property type="nucleotide sequence ID" value="XM_022773835.1"/>
</dbReference>
<accession>A0A0C7N3C8</accession>
<dbReference type="EMBL" id="LN736361">
    <property type="protein sequence ID" value="CEP61084.1"/>
    <property type="molecule type" value="Genomic_DNA"/>
</dbReference>
<gene>
    <name evidence="1" type="ORF">LALA0_S02e06370g</name>
</gene>
<protein>
    <submittedName>
        <fullName evidence="1">LALA0S02e06370g1_1</fullName>
    </submittedName>
</protein>
<dbReference type="Proteomes" id="UP000054304">
    <property type="component" value="Unassembled WGS sequence"/>
</dbReference>
<organism evidence="1 2">
    <name type="scientific">Lachancea lanzarotensis</name>
    <dbReference type="NCBI Taxonomy" id="1245769"/>
    <lineage>
        <taxon>Eukaryota</taxon>
        <taxon>Fungi</taxon>
        <taxon>Dikarya</taxon>
        <taxon>Ascomycota</taxon>
        <taxon>Saccharomycotina</taxon>
        <taxon>Saccharomycetes</taxon>
        <taxon>Saccharomycetales</taxon>
        <taxon>Saccharomycetaceae</taxon>
        <taxon>Lachancea</taxon>
    </lineage>
</organism>
<name>A0A0C7N3C8_9SACH</name>
<evidence type="ECO:0000313" key="2">
    <source>
        <dbReference type="Proteomes" id="UP000054304"/>
    </source>
</evidence>
<dbReference type="GO" id="GO:0045182">
    <property type="term" value="F:translation regulator activity"/>
    <property type="evidence" value="ECO:0007669"/>
    <property type="project" value="EnsemblFungi"/>
</dbReference>
<dbReference type="GO" id="GO:0070131">
    <property type="term" value="P:positive regulation of mitochondrial translation"/>
    <property type="evidence" value="ECO:0007669"/>
    <property type="project" value="EnsemblFungi"/>
</dbReference>
<keyword evidence="2" id="KW-1185">Reference proteome</keyword>
<dbReference type="AlphaFoldDB" id="A0A0C7N3C8"/>
<dbReference type="STRING" id="1245769.A0A0C7N3C8"/>
<dbReference type="OrthoDB" id="4057244at2759"/>
<evidence type="ECO:0000313" key="1">
    <source>
        <dbReference type="EMBL" id="CEP61084.1"/>
    </source>
</evidence>
<proteinExistence type="predicted"/>
<sequence>MSGIMRSWGRINSLGRLKWRCNNFRIHTRNIRSCHGQSGFNGRTSGLPPVKIRSTLWRYFNAPGNVMFVTTNVVTLVGIMSYSTLQAVAREKALQDFMEQSELAAEVEPEEACLRFQQDSPMPNYEAGKIMLQKSNPPMTCHTQHVKMSLFHLLYSYFIYCDVSTNERPSGSTRYNSEVQELRRGQIMKNRKLPKASPRSFYEAWSHEFRDELSNLNRSQQLHMPNWTEFPPSLRILCRTLYDTDMKTMIDFKKFYRSINSKNIRAILRSWLYDNSHLLQVGTDVGSEAFYRDLIRACRKDNSLFKLYSSILLNSNNPRRHAFFERHDQRSFTVSLETVLEVMKGNLHAGTDAHCYDSSLQLISMIRTNCIATRGAGGTREVHIILPDENSSSDTSGKMSSQERNECFKLVSQNPELMAILGTISKLPG</sequence>
<reference evidence="1 2" key="1">
    <citation type="submission" date="2014-12" db="EMBL/GenBank/DDBJ databases">
        <authorList>
            <person name="Neuveglise Cecile"/>
        </authorList>
    </citation>
    <scope>NUCLEOTIDE SEQUENCE [LARGE SCALE GENOMIC DNA]</scope>
    <source>
        <strain evidence="1 2">CBS 12615</strain>
    </source>
</reference>
<dbReference type="GeneID" id="34684498"/>
<dbReference type="GO" id="GO:0005743">
    <property type="term" value="C:mitochondrial inner membrane"/>
    <property type="evidence" value="ECO:0007669"/>
    <property type="project" value="EnsemblFungi"/>
</dbReference>